<keyword evidence="3" id="KW-1185">Reference proteome</keyword>
<proteinExistence type="predicted"/>
<dbReference type="GeneID" id="112681634"/>
<dbReference type="OrthoDB" id="190089at2759"/>
<dbReference type="SUPFAM" id="SSF56112">
    <property type="entry name" value="Protein kinase-like (PK-like)"/>
    <property type="match status" value="1"/>
</dbReference>
<evidence type="ECO:0000313" key="3">
    <source>
        <dbReference type="Proteomes" id="UP000694846"/>
    </source>
</evidence>
<dbReference type="Pfam" id="PF02958">
    <property type="entry name" value="EcKL"/>
    <property type="match status" value="1"/>
</dbReference>
<dbReference type="Gene3D" id="3.90.1200.10">
    <property type="match status" value="1"/>
</dbReference>
<reference evidence="4" key="2">
    <citation type="submission" date="2025-04" db="UniProtKB">
        <authorList>
            <consortium name="RefSeq"/>
        </authorList>
    </citation>
    <scope>IDENTIFICATION</scope>
    <source>
        <tissue evidence="4">Whole body</tissue>
    </source>
</reference>
<dbReference type="AlphaFoldDB" id="A0A2S2QF35"/>
<evidence type="ECO:0000313" key="2">
    <source>
        <dbReference type="EMBL" id="MBY76301.1"/>
    </source>
</evidence>
<protein>
    <submittedName>
        <fullName evidence="4">Uncharacterized protein LOC112681634</fullName>
    </submittedName>
</protein>
<evidence type="ECO:0000259" key="1">
    <source>
        <dbReference type="SMART" id="SM00587"/>
    </source>
</evidence>
<reference evidence="2" key="1">
    <citation type="submission" date="2018-04" db="EMBL/GenBank/DDBJ databases">
        <title>Transcriptome assembly of Sipha flava.</title>
        <authorList>
            <person name="Scully E.D."/>
            <person name="Geib S.M."/>
            <person name="Palmer N.A."/>
            <person name="Koch K."/>
            <person name="Bradshaw J."/>
            <person name="Heng-Moss T."/>
            <person name="Sarath G."/>
        </authorList>
    </citation>
    <scope>NUCLEOTIDE SEQUENCE</scope>
</reference>
<dbReference type="EMBL" id="GGMS01007098">
    <property type="protein sequence ID" value="MBY76301.1"/>
    <property type="molecule type" value="Transcribed_RNA"/>
</dbReference>
<dbReference type="InterPro" id="IPR015897">
    <property type="entry name" value="CHK_kinase-like"/>
</dbReference>
<dbReference type="PANTHER" id="PTHR11012">
    <property type="entry name" value="PROTEIN KINASE-LIKE DOMAIN-CONTAINING"/>
    <property type="match status" value="1"/>
</dbReference>
<dbReference type="Proteomes" id="UP000694846">
    <property type="component" value="Unplaced"/>
</dbReference>
<dbReference type="InterPro" id="IPR004119">
    <property type="entry name" value="EcKL"/>
</dbReference>
<accession>A0A2S2QF35</accession>
<dbReference type="SMART" id="SM00587">
    <property type="entry name" value="CHK"/>
    <property type="match status" value="1"/>
</dbReference>
<organism evidence="2">
    <name type="scientific">Sipha flava</name>
    <name type="common">yellow sugarcane aphid</name>
    <dbReference type="NCBI Taxonomy" id="143950"/>
    <lineage>
        <taxon>Eukaryota</taxon>
        <taxon>Metazoa</taxon>
        <taxon>Ecdysozoa</taxon>
        <taxon>Arthropoda</taxon>
        <taxon>Hexapoda</taxon>
        <taxon>Insecta</taxon>
        <taxon>Pterygota</taxon>
        <taxon>Neoptera</taxon>
        <taxon>Paraneoptera</taxon>
        <taxon>Hemiptera</taxon>
        <taxon>Sternorrhyncha</taxon>
        <taxon>Aphidomorpha</taxon>
        <taxon>Aphidoidea</taxon>
        <taxon>Aphididae</taxon>
        <taxon>Sipha</taxon>
    </lineage>
</organism>
<name>A0A2S2QF35_9HEMI</name>
<dbReference type="PANTHER" id="PTHR11012:SF8">
    <property type="entry name" value="JUVENILE HORMONE-INDUCIBLE PROTEIN 26"/>
    <property type="match status" value="1"/>
</dbReference>
<sequence>MTWSIEEEMHAIVNEGAFGKNRTLVSFKVYNSIPDLDEWKYTTIVGTVITSDGLHYPVMIRLKIQDQMLRDCWQSDKLFHNELIMYEEIIPFLLECRGPTVSDTNALSFSLFFYGRNKCGEFAEKDFIVFENVYNLGYRFNEERLFLDNEHVTIALRAIAKFHGLSYTAKSKNPTRFRQIIADIRDPQSDERGHWMVQHDWLKKLGKRAVDRLLARHGGDRYREHEGVRLFNRVVADGANTLRRSLAVTEPLSVLCHGAYCRNSVMFQYDECGRPFDVLIIDFFTPVHGSPALDLAVFLYMNTTRPQRDARWSHYLDAYCASLAAAVPRGVRVPDRTELDAEMATTAIYGFAWASMCMPYVLRDDSDMPDAALVSDDPVDYFLALGGDTGTELLADIVQHLIDMRYLTYPMNPT</sequence>
<feature type="domain" description="CHK kinase-like" evidence="1">
    <location>
        <begin position="128"/>
        <end position="329"/>
    </location>
</feature>
<gene>
    <name evidence="4" type="primary">LOC112681634</name>
    <name evidence="2" type="ORF">g.66635</name>
</gene>
<dbReference type="InterPro" id="IPR011009">
    <property type="entry name" value="Kinase-like_dom_sf"/>
</dbReference>
<evidence type="ECO:0000313" key="4">
    <source>
        <dbReference type="RefSeq" id="XP_025407670.1"/>
    </source>
</evidence>
<dbReference type="RefSeq" id="XP_025407670.1">
    <property type="nucleotide sequence ID" value="XM_025551885.1"/>
</dbReference>